<keyword evidence="1" id="KW-0863">Zinc-finger</keyword>
<evidence type="ECO:0000259" key="2">
    <source>
        <dbReference type="PROSITE" id="PS50966"/>
    </source>
</evidence>
<organism evidence="3 6">
    <name type="scientific">Lasius niger</name>
    <name type="common">Black garden ant</name>
    <dbReference type="NCBI Taxonomy" id="67767"/>
    <lineage>
        <taxon>Eukaryota</taxon>
        <taxon>Metazoa</taxon>
        <taxon>Ecdysozoa</taxon>
        <taxon>Arthropoda</taxon>
        <taxon>Hexapoda</taxon>
        <taxon>Insecta</taxon>
        <taxon>Pterygota</taxon>
        <taxon>Neoptera</taxon>
        <taxon>Endopterygota</taxon>
        <taxon>Hymenoptera</taxon>
        <taxon>Apocrita</taxon>
        <taxon>Aculeata</taxon>
        <taxon>Formicoidea</taxon>
        <taxon>Formicidae</taxon>
        <taxon>Formicinae</taxon>
        <taxon>Lasius</taxon>
        <taxon>Lasius</taxon>
    </lineage>
</organism>
<dbReference type="OrthoDB" id="7446692at2759"/>
<dbReference type="AlphaFoldDB" id="A0A0J7MZU4"/>
<dbReference type="PaxDb" id="67767-A0A0J7MZU4"/>
<gene>
    <name evidence="5" type="ORF">RF55_11319</name>
    <name evidence="4" type="ORF">RF55_12471</name>
    <name evidence="3" type="ORF">RF55_15196</name>
</gene>
<dbReference type="GO" id="GO:0008270">
    <property type="term" value="F:zinc ion binding"/>
    <property type="evidence" value="ECO:0007669"/>
    <property type="project" value="UniProtKB-KW"/>
</dbReference>
<dbReference type="EMBL" id="LBMM01009491">
    <property type="protein sequence ID" value="KMQ88098.1"/>
    <property type="molecule type" value="Genomic_DNA"/>
</dbReference>
<dbReference type="EMBL" id="LBMM01008172">
    <property type="protein sequence ID" value="KMQ89085.1"/>
    <property type="molecule type" value="Genomic_DNA"/>
</dbReference>
<dbReference type="EMBL" id="LBMM01012826">
    <property type="protein sequence ID" value="KMQ85970.1"/>
    <property type="molecule type" value="Genomic_DNA"/>
</dbReference>
<proteinExistence type="predicted"/>
<dbReference type="InterPro" id="IPR007527">
    <property type="entry name" value="Znf_SWIM"/>
</dbReference>
<evidence type="ECO:0000256" key="1">
    <source>
        <dbReference type="PROSITE-ProRule" id="PRU00325"/>
    </source>
</evidence>
<evidence type="ECO:0000313" key="3">
    <source>
        <dbReference type="EMBL" id="KMQ85970.1"/>
    </source>
</evidence>
<dbReference type="Proteomes" id="UP000036403">
    <property type="component" value="Unassembled WGS sequence"/>
</dbReference>
<name>A0A0J7MZU4_LASNI</name>
<reference evidence="3 6" key="1">
    <citation type="submission" date="2015-04" db="EMBL/GenBank/DDBJ databases">
        <title>Lasius niger genome sequencing.</title>
        <authorList>
            <person name="Konorov E.A."/>
            <person name="Nikitin M.A."/>
            <person name="Kirill M.V."/>
            <person name="Chang P."/>
        </authorList>
    </citation>
    <scope>NUCLEOTIDE SEQUENCE [LARGE SCALE GENOMIC DNA]</scope>
    <source>
        <tissue evidence="3">Whole</tissue>
    </source>
</reference>
<comment type="caution">
    <text evidence="3">The sequence shown here is derived from an EMBL/GenBank/DDBJ whole genome shotgun (WGS) entry which is preliminary data.</text>
</comment>
<evidence type="ECO:0000313" key="5">
    <source>
        <dbReference type="EMBL" id="KMQ89085.1"/>
    </source>
</evidence>
<feature type="domain" description="SWIM-type" evidence="2">
    <location>
        <begin position="141"/>
        <end position="179"/>
    </location>
</feature>
<keyword evidence="1" id="KW-0479">Metal-binding</keyword>
<accession>A0A0J7MZU4</accession>
<keyword evidence="6" id="KW-1185">Reference proteome</keyword>
<evidence type="ECO:0000313" key="4">
    <source>
        <dbReference type="EMBL" id="KMQ88098.1"/>
    </source>
</evidence>
<protein>
    <recommendedName>
        <fullName evidence="2">SWIM-type domain-containing protein</fullName>
    </recommendedName>
</protein>
<evidence type="ECO:0000313" key="6">
    <source>
        <dbReference type="Proteomes" id="UP000036403"/>
    </source>
</evidence>
<dbReference type="PROSITE" id="PS50966">
    <property type="entry name" value="ZF_SWIM"/>
    <property type="match status" value="1"/>
</dbReference>
<keyword evidence="1" id="KW-0862">Zinc</keyword>
<sequence length="214" mass="24485">MLPKVGVFYRIASFLLNQFGKRLNSDDQISSEVVERMIAQKDIENTLAIMVEENGWFRKRLPFQNISSSDLLNFPELTETDLKILFTGTYQYSQAISYLGEILNEDGSLNLQFLKDQSNVLKLQVQSRHISRKVCRCFIEYTPDSTGHSGIKRYFCECANGRRTVGCCSHIAAIIYYLSYGRYLSKIPRPAQHLCALFKTDGITPIINEDSDED</sequence>